<reference evidence="5" key="1">
    <citation type="journal article" date="2019" name="Int. J. Syst. Evol. Microbiol.">
        <title>The Global Catalogue of Microorganisms (GCM) 10K type strain sequencing project: providing services to taxonomists for standard genome sequencing and annotation.</title>
        <authorList>
            <consortium name="The Broad Institute Genomics Platform"/>
            <consortium name="The Broad Institute Genome Sequencing Center for Infectious Disease"/>
            <person name="Wu L."/>
            <person name="Ma J."/>
        </authorList>
    </citation>
    <scope>NUCLEOTIDE SEQUENCE [LARGE SCALE GENOMIC DNA]</scope>
    <source>
        <strain evidence="5">NBRC 108725</strain>
    </source>
</reference>
<evidence type="ECO:0000256" key="1">
    <source>
        <dbReference type="ARBA" id="ARBA00022723"/>
    </source>
</evidence>
<dbReference type="Gene3D" id="3.90.850.10">
    <property type="entry name" value="Fumarylacetoacetase-like, C-terminal domain"/>
    <property type="match status" value="1"/>
</dbReference>
<accession>A0ABN6XM98</accession>
<evidence type="ECO:0000259" key="3">
    <source>
        <dbReference type="Pfam" id="PF10370"/>
    </source>
</evidence>
<evidence type="ECO:0000259" key="2">
    <source>
        <dbReference type="Pfam" id="PF01557"/>
    </source>
</evidence>
<dbReference type="EMBL" id="AP027731">
    <property type="protein sequence ID" value="BDZ46117.1"/>
    <property type="molecule type" value="Genomic_DNA"/>
</dbReference>
<sequence>MKIARFSAGGADPAFGILDEETDELVVLAGDPMFAGYQTTGERVALSGAKLLAPVIPRSKVISVALNYPIASDDLPQDERTEPLLLLKPNTSVVGPGDAIRLPPVEGRIVHEAELAIVIGRIAKQVPGERALETVFAYTVANDVTALDLMLADGQWTRAKGYDTFCPVGPLMETELDTTALEITASVDGRLRHGGNTRDMRFSIPDIIAAASDVWTLLPGDLILTGAPAIGEITAGQSVSVTVEGIGTLTNPVRAGD</sequence>
<gene>
    <name evidence="4" type="ORF">GCM10025866_20260</name>
</gene>
<keyword evidence="5" id="KW-1185">Reference proteome</keyword>
<name>A0ABN6XM98_9MICO</name>
<dbReference type="PANTHER" id="PTHR11820">
    <property type="entry name" value="ACYLPYRUVASE"/>
    <property type="match status" value="1"/>
</dbReference>
<dbReference type="PANTHER" id="PTHR11820:SF7">
    <property type="entry name" value="ACYLPYRUVASE FAHD1, MITOCHONDRIAL"/>
    <property type="match status" value="1"/>
</dbReference>
<dbReference type="Gene3D" id="2.30.30.370">
    <property type="entry name" value="FAH"/>
    <property type="match status" value="1"/>
</dbReference>
<dbReference type="InterPro" id="IPR018833">
    <property type="entry name" value="Rv2993c-like_N"/>
</dbReference>
<evidence type="ECO:0000313" key="4">
    <source>
        <dbReference type="EMBL" id="BDZ46117.1"/>
    </source>
</evidence>
<proteinExistence type="predicted"/>
<keyword evidence="4" id="KW-0413">Isomerase</keyword>
<dbReference type="InterPro" id="IPR011234">
    <property type="entry name" value="Fumarylacetoacetase-like_C"/>
</dbReference>
<dbReference type="RefSeq" id="WP_286276216.1">
    <property type="nucleotide sequence ID" value="NZ_AP027731.1"/>
</dbReference>
<dbReference type="GO" id="GO:0016853">
    <property type="term" value="F:isomerase activity"/>
    <property type="evidence" value="ECO:0007669"/>
    <property type="project" value="UniProtKB-KW"/>
</dbReference>
<dbReference type="Proteomes" id="UP001321498">
    <property type="component" value="Chromosome"/>
</dbReference>
<dbReference type="Pfam" id="PF01557">
    <property type="entry name" value="FAA_hydrolase"/>
    <property type="match status" value="1"/>
</dbReference>
<keyword evidence="1" id="KW-0479">Metal-binding</keyword>
<dbReference type="SUPFAM" id="SSF56529">
    <property type="entry name" value="FAH"/>
    <property type="match status" value="1"/>
</dbReference>
<evidence type="ECO:0000313" key="5">
    <source>
        <dbReference type="Proteomes" id="UP001321498"/>
    </source>
</evidence>
<feature type="domain" description="Rv2993c-like N-terminal" evidence="3">
    <location>
        <begin position="1"/>
        <end position="54"/>
    </location>
</feature>
<organism evidence="4 5">
    <name type="scientific">Naasia aerilata</name>
    <dbReference type="NCBI Taxonomy" id="1162966"/>
    <lineage>
        <taxon>Bacteria</taxon>
        <taxon>Bacillati</taxon>
        <taxon>Actinomycetota</taxon>
        <taxon>Actinomycetes</taxon>
        <taxon>Micrococcales</taxon>
        <taxon>Microbacteriaceae</taxon>
        <taxon>Naasia</taxon>
    </lineage>
</organism>
<dbReference type="InterPro" id="IPR036663">
    <property type="entry name" value="Fumarylacetoacetase_C_sf"/>
</dbReference>
<dbReference type="Pfam" id="PF10370">
    <property type="entry name" value="Rv2993c-like_N"/>
    <property type="match status" value="1"/>
</dbReference>
<protein>
    <submittedName>
        <fullName evidence="4">2-hydroxyhepta-2,4-diene-1,7-dioate isomerase</fullName>
    </submittedName>
</protein>
<feature type="domain" description="Fumarylacetoacetase-like C-terminal" evidence="2">
    <location>
        <begin position="61"/>
        <end position="254"/>
    </location>
</feature>